<dbReference type="SUPFAM" id="SSF53623">
    <property type="entry name" value="MurD-like peptide ligases, catalytic domain"/>
    <property type="match status" value="1"/>
</dbReference>
<dbReference type="InterPro" id="IPR018109">
    <property type="entry name" value="Folylpolyglutamate_synth_CS"/>
</dbReference>
<organism evidence="13 14">
    <name type="scientific">Thiomicrorhabdus marina</name>
    <dbReference type="NCBI Taxonomy" id="2818442"/>
    <lineage>
        <taxon>Bacteria</taxon>
        <taxon>Pseudomonadati</taxon>
        <taxon>Pseudomonadota</taxon>
        <taxon>Gammaproteobacteria</taxon>
        <taxon>Thiotrichales</taxon>
        <taxon>Piscirickettsiaceae</taxon>
        <taxon>Thiomicrorhabdus</taxon>
    </lineage>
</organism>
<comment type="PTM">
    <text evidence="9">Carboxylation is probably crucial for Mg(2+) binding and, consequently, for the gamma-phosphate positioning of ATP.</text>
</comment>
<feature type="binding site" evidence="9">
    <location>
        <begin position="446"/>
        <end position="449"/>
    </location>
    <ligand>
        <name>meso-2,6-diaminopimelate</name>
        <dbReference type="ChEBI" id="CHEBI:57791"/>
    </ligand>
</feature>
<keyword evidence="9 10" id="KW-0132">Cell division</keyword>
<evidence type="ECO:0000256" key="10">
    <source>
        <dbReference type="RuleBase" id="RU004135"/>
    </source>
</evidence>
<dbReference type="EC" id="6.3.2.13" evidence="9"/>
<dbReference type="HAMAP" id="MF_00208">
    <property type="entry name" value="MurE"/>
    <property type="match status" value="1"/>
</dbReference>
<keyword evidence="14" id="KW-1185">Reference proteome</keyword>
<comment type="cofactor">
    <cofactor evidence="9">
        <name>Mg(2+)</name>
        <dbReference type="ChEBI" id="CHEBI:18420"/>
    </cofactor>
</comment>
<keyword evidence="3 9" id="KW-0436">Ligase</keyword>
<evidence type="ECO:0000256" key="8">
    <source>
        <dbReference type="ARBA" id="ARBA00023316"/>
    </source>
</evidence>
<feature type="binding site" evidence="9">
    <location>
        <position position="503"/>
    </location>
    <ligand>
        <name>meso-2,6-diaminopimelate</name>
        <dbReference type="ChEBI" id="CHEBI:57791"/>
    </ligand>
</feature>
<dbReference type="Gene3D" id="3.40.1390.10">
    <property type="entry name" value="MurE/MurF, N-terminal domain"/>
    <property type="match status" value="1"/>
</dbReference>
<dbReference type="SUPFAM" id="SSF53244">
    <property type="entry name" value="MurD-like peptide ligases, peptide-binding domain"/>
    <property type="match status" value="1"/>
</dbReference>
<evidence type="ECO:0000256" key="3">
    <source>
        <dbReference type="ARBA" id="ARBA00022598"/>
    </source>
</evidence>
<comment type="pathway">
    <text evidence="9 10">Cell wall biogenesis; peptidoglycan biosynthesis.</text>
</comment>
<feature type="domain" description="Mur ligase central" evidence="12">
    <location>
        <begin position="131"/>
        <end position="351"/>
    </location>
</feature>
<dbReference type="InterPro" id="IPR036615">
    <property type="entry name" value="Mur_ligase_C_dom_sf"/>
</dbReference>
<dbReference type="PANTHER" id="PTHR23135:SF4">
    <property type="entry name" value="UDP-N-ACETYLMURAMOYL-L-ALANYL-D-GLUTAMATE--2,6-DIAMINOPIMELATE LIGASE MURE HOMOLOG, CHLOROPLASTIC"/>
    <property type="match status" value="1"/>
</dbReference>
<feature type="binding site" evidence="9">
    <location>
        <begin position="175"/>
        <end position="176"/>
    </location>
    <ligand>
        <name>UDP-N-acetyl-alpha-D-muramoyl-L-alanyl-D-glutamate</name>
        <dbReference type="ChEBI" id="CHEBI:83900"/>
    </ligand>
</feature>
<feature type="modified residue" description="N6-carboxylysine" evidence="9">
    <location>
        <position position="242"/>
    </location>
</feature>
<dbReference type="GO" id="GO:0008765">
    <property type="term" value="F:UDP-N-acetylmuramoylalanyl-D-glutamate-2,6-diaminopimelate ligase activity"/>
    <property type="evidence" value="ECO:0007669"/>
    <property type="project" value="UniProtKB-EC"/>
</dbReference>
<keyword evidence="8 9" id="KW-0961">Cell wall biogenesis/degradation</keyword>
<evidence type="ECO:0000256" key="4">
    <source>
        <dbReference type="ARBA" id="ARBA00022741"/>
    </source>
</evidence>
<dbReference type="Pfam" id="PF08245">
    <property type="entry name" value="Mur_ligase_M"/>
    <property type="match status" value="1"/>
</dbReference>
<evidence type="ECO:0000256" key="7">
    <source>
        <dbReference type="ARBA" id="ARBA00022984"/>
    </source>
</evidence>
<keyword evidence="4 9" id="KW-0547">Nucleotide-binding</keyword>
<sequence length="530" mass="58750">MKTFAQIVDFLGQHRWIAKDKLASLDAGFSASEMAKFVFSDLTNDSRQITENSLFIALQGGQNHALDFLGNVLGKGCRLILADRELTSNEKGLVELHAAQAVVIEDLAERQAALAADFFGYPSRKLKVIGITGTNGKTSTAFYCAQLLQVLEQKVAMIGTLGYGLLNDLQKGMNTTPDVIQVQRLLAQFVAEKVDFVVMEVSSHAVELGRIKQVHFATLALTQVTSDHLDFHGSQEAYEAAKVKLFQQYDSDHKVMNLNDHIGEALINKCHPHCLHNHDCDFWGYQLHRKADSVPVQPKEWLQLCLLRASDLQLTQQGMAFNLRHAQQDFSIAVPLLGAFNAENLLCAVSCVLANGFDEQKVVAACQSVQPVAGRMQSVHHQPTVVVDFAHTADALQKLLEAVAEHQKDQPIMVLFGCGGDRDKQKRPKMAQIAERYANQLIITSDNPRSEDPQQIIDEIVAGLLAPEKALLEIDRKAAIEMALQKLQDNPQAILVVAGKGHEDYQEIAGKRYPFSDAKVVENWFSQHEK</sequence>
<evidence type="ECO:0000259" key="11">
    <source>
        <dbReference type="Pfam" id="PF02875"/>
    </source>
</evidence>
<dbReference type="Gene3D" id="3.90.190.20">
    <property type="entry name" value="Mur ligase, C-terminal domain"/>
    <property type="match status" value="1"/>
</dbReference>
<keyword evidence="2 9" id="KW-0963">Cytoplasm</keyword>
<dbReference type="Gene3D" id="3.40.1190.10">
    <property type="entry name" value="Mur-like, catalytic domain"/>
    <property type="match status" value="1"/>
</dbReference>
<feature type="binding site" evidence="9">
    <location>
        <position position="46"/>
    </location>
    <ligand>
        <name>UDP-N-acetyl-alpha-D-muramoyl-L-alanyl-D-glutamate</name>
        <dbReference type="ChEBI" id="CHEBI:83900"/>
    </ligand>
</feature>
<dbReference type="EMBL" id="JAGETV010000008">
    <property type="protein sequence ID" value="MBO1927216.1"/>
    <property type="molecule type" value="Genomic_DNA"/>
</dbReference>
<dbReference type="InterPro" id="IPR013221">
    <property type="entry name" value="Mur_ligase_cen"/>
</dbReference>
<comment type="similarity">
    <text evidence="1 9">Belongs to the MurCDEF family. MurE subfamily.</text>
</comment>
<keyword evidence="7 9" id="KW-0573">Peptidoglycan synthesis</keyword>
<dbReference type="InterPro" id="IPR005761">
    <property type="entry name" value="UDP-N-AcMur-Glu-dNH2Pim_ligase"/>
</dbReference>
<evidence type="ECO:0000256" key="1">
    <source>
        <dbReference type="ARBA" id="ARBA00005898"/>
    </source>
</evidence>
<dbReference type="PANTHER" id="PTHR23135">
    <property type="entry name" value="MUR LIGASE FAMILY MEMBER"/>
    <property type="match status" value="1"/>
</dbReference>
<feature type="binding site" evidence="9">
    <location>
        <position position="499"/>
    </location>
    <ligand>
        <name>meso-2,6-diaminopimelate</name>
        <dbReference type="ChEBI" id="CHEBI:57791"/>
    </ligand>
</feature>
<keyword evidence="9 10" id="KW-0131">Cell cycle</keyword>
<dbReference type="RefSeq" id="WP_208148848.1">
    <property type="nucleotide sequence ID" value="NZ_JAGETV010000008.1"/>
</dbReference>
<dbReference type="InterPro" id="IPR035911">
    <property type="entry name" value="MurE/MurF_N"/>
</dbReference>
<feature type="binding site" evidence="9">
    <location>
        <position position="422"/>
    </location>
    <ligand>
        <name>meso-2,6-diaminopimelate</name>
        <dbReference type="ChEBI" id="CHEBI:57791"/>
    </ligand>
</feature>
<comment type="function">
    <text evidence="9">Catalyzes the addition of meso-diaminopimelic acid to the nucleotide precursor UDP-N-acetylmuramoyl-L-alanyl-D-glutamate (UMAG) in the biosynthesis of bacterial cell-wall peptidoglycan.</text>
</comment>
<feature type="binding site" evidence="9">
    <location>
        <begin position="133"/>
        <end position="139"/>
    </location>
    <ligand>
        <name>ATP</name>
        <dbReference type="ChEBI" id="CHEBI:30616"/>
    </ligand>
</feature>
<protein>
    <recommendedName>
        <fullName evidence="9">UDP-N-acetylmuramoyl-L-alanyl-D-glutamate--2,6-diaminopimelate ligase</fullName>
        <ecNumber evidence="9">6.3.2.13</ecNumber>
    </recommendedName>
    <alternativeName>
        <fullName evidence="9">Meso-A2pm-adding enzyme</fullName>
    </alternativeName>
    <alternativeName>
        <fullName evidence="9">Meso-diaminopimelate-adding enzyme</fullName>
    </alternativeName>
    <alternativeName>
        <fullName evidence="9">UDP-MurNAc-L-Ala-D-Glu:meso-diaminopimelate ligase</fullName>
    </alternativeName>
    <alternativeName>
        <fullName evidence="9">UDP-MurNAc-tripeptide synthetase</fullName>
    </alternativeName>
    <alternativeName>
        <fullName evidence="9">UDP-N-acetylmuramyl-tripeptide synthetase</fullName>
    </alternativeName>
</protein>
<dbReference type="PROSITE" id="PS01011">
    <property type="entry name" value="FOLYLPOLYGLU_SYNT_1"/>
    <property type="match status" value="1"/>
</dbReference>
<dbReference type="Pfam" id="PF02875">
    <property type="entry name" value="Mur_ligase_C"/>
    <property type="match status" value="1"/>
</dbReference>
<keyword evidence="6 9" id="KW-0133">Cell shape</keyword>
<evidence type="ECO:0000256" key="9">
    <source>
        <dbReference type="HAMAP-Rule" id="MF_00208"/>
    </source>
</evidence>
<dbReference type="Proteomes" id="UP000664835">
    <property type="component" value="Unassembled WGS sequence"/>
</dbReference>
<comment type="caution">
    <text evidence="13">The sequence shown here is derived from an EMBL/GenBank/DDBJ whole genome shotgun (WGS) entry which is preliminary data.</text>
</comment>
<evidence type="ECO:0000256" key="6">
    <source>
        <dbReference type="ARBA" id="ARBA00022960"/>
    </source>
</evidence>
<dbReference type="InterPro" id="IPR004101">
    <property type="entry name" value="Mur_ligase_C"/>
</dbReference>
<feature type="binding site" evidence="9">
    <location>
        <position position="210"/>
    </location>
    <ligand>
        <name>UDP-N-acetyl-alpha-D-muramoyl-L-alanyl-D-glutamate</name>
        <dbReference type="ChEBI" id="CHEBI:83900"/>
    </ligand>
</feature>
<evidence type="ECO:0000313" key="13">
    <source>
        <dbReference type="EMBL" id="MBO1927216.1"/>
    </source>
</evidence>
<evidence type="ECO:0000313" key="14">
    <source>
        <dbReference type="Proteomes" id="UP000664835"/>
    </source>
</evidence>
<feature type="short sequence motif" description="Meso-diaminopimelate recognition motif" evidence="9">
    <location>
        <begin position="446"/>
        <end position="449"/>
    </location>
</feature>
<comment type="caution">
    <text evidence="9">Lacks conserved residue(s) required for the propagation of feature annotation.</text>
</comment>
<evidence type="ECO:0000259" key="12">
    <source>
        <dbReference type="Pfam" id="PF08245"/>
    </source>
</evidence>
<dbReference type="SUPFAM" id="SSF63418">
    <property type="entry name" value="MurE/MurF N-terminal domain"/>
    <property type="match status" value="1"/>
</dbReference>
<evidence type="ECO:0000256" key="5">
    <source>
        <dbReference type="ARBA" id="ARBA00022840"/>
    </source>
</evidence>
<feature type="binding site" evidence="9">
    <location>
        <position position="174"/>
    </location>
    <ligand>
        <name>UDP-N-acetyl-alpha-D-muramoyl-L-alanyl-D-glutamate</name>
        <dbReference type="ChEBI" id="CHEBI:83900"/>
    </ligand>
</feature>
<accession>A0ABS3Q4K2</accession>
<comment type="catalytic activity">
    <reaction evidence="9">
        <text>UDP-N-acetyl-alpha-D-muramoyl-L-alanyl-D-glutamate + meso-2,6-diaminopimelate + ATP = UDP-N-acetyl-alpha-D-muramoyl-L-alanyl-gamma-D-glutamyl-meso-2,6-diaminopimelate + ADP + phosphate + H(+)</text>
        <dbReference type="Rhea" id="RHEA:23676"/>
        <dbReference type="ChEBI" id="CHEBI:15378"/>
        <dbReference type="ChEBI" id="CHEBI:30616"/>
        <dbReference type="ChEBI" id="CHEBI:43474"/>
        <dbReference type="ChEBI" id="CHEBI:57791"/>
        <dbReference type="ChEBI" id="CHEBI:83900"/>
        <dbReference type="ChEBI" id="CHEBI:83905"/>
        <dbReference type="ChEBI" id="CHEBI:456216"/>
        <dbReference type="EC" id="6.3.2.13"/>
    </reaction>
</comment>
<proteinExistence type="inferred from homology"/>
<dbReference type="InterPro" id="IPR036565">
    <property type="entry name" value="Mur-like_cat_sf"/>
</dbReference>
<feature type="domain" description="Mur ligase C-terminal" evidence="11">
    <location>
        <begin position="374"/>
        <end position="501"/>
    </location>
</feature>
<keyword evidence="9" id="KW-0460">Magnesium</keyword>
<name>A0ABS3Q4K2_9GAMM</name>
<dbReference type="NCBIfam" id="NF001126">
    <property type="entry name" value="PRK00139.1-4"/>
    <property type="match status" value="1"/>
</dbReference>
<comment type="subcellular location">
    <subcellularLocation>
        <location evidence="9 10">Cytoplasm</location>
    </subcellularLocation>
</comment>
<reference evidence="13 14" key="1">
    <citation type="submission" date="2021-03" db="EMBL/GenBank/DDBJ databases">
        <title>Thiomicrorhabdus sp.nov.,novel sulfur-oxidizing bacteria isolated from coastal sediment.</title>
        <authorList>
            <person name="Liu X."/>
        </authorList>
    </citation>
    <scope>NUCLEOTIDE SEQUENCE [LARGE SCALE GENOMIC DNA]</scope>
    <source>
        <strain evidence="13 14">6S2-11</strain>
    </source>
</reference>
<feature type="binding site" evidence="9">
    <location>
        <position position="202"/>
    </location>
    <ligand>
        <name>UDP-N-acetyl-alpha-D-muramoyl-L-alanyl-D-glutamate</name>
        <dbReference type="ChEBI" id="CHEBI:83900"/>
    </ligand>
</feature>
<evidence type="ECO:0000256" key="2">
    <source>
        <dbReference type="ARBA" id="ARBA00022490"/>
    </source>
</evidence>
<gene>
    <name evidence="9" type="primary">murE</name>
    <name evidence="13" type="ORF">J3998_06465</name>
</gene>
<dbReference type="NCBIfam" id="TIGR01085">
    <property type="entry name" value="murE"/>
    <property type="match status" value="1"/>
</dbReference>
<keyword evidence="5 9" id="KW-0067">ATP-binding</keyword>